<dbReference type="OrthoDB" id="197164at2759"/>
<protein>
    <submittedName>
        <fullName evidence="1">Uncharacterized protein</fullName>
    </submittedName>
</protein>
<evidence type="ECO:0000313" key="1">
    <source>
        <dbReference type="EMBL" id="GMH65276.1"/>
    </source>
</evidence>
<dbReference type="AlphaFoldDB" id="A0A9W7A848"/>
<keyword evidence="2" id="KW-1185">Reference proteome</keyword>
<evidence type="ECO:0000313" key="2">
    <source>
        <dbReference type="Proteomes" id="UP001165085"/>
    </source>
</evidence>
<sequence length="219" mass="25051">MRDCATSPVGARKGESGEVIFSDVFFPNFPQITEQTRQRHQPGVLNPAMKKPSYTAVAVVAVLAVLTQTQAAITEEDAEAYKKWPSWGFHERLNFLLYEEDWANFRTEFFQKDVTRSNSATLQDFVRVHSDFMETERIEEFFQACVDADDSDDCDYISYVVARGDYDQNGNLFDNNEWEMRESMFIKGFEDAVNNPHISEAELAILGMKIGEDGIIEEL</sequence>
<proteinExistence type="predicted"/>
<dbReference type="EMBL" id="BRXY01000100">
    <property type="protein sequence ID" value="GMH65276.1"/>
    <property type="molecule type" value="Genomic_DNA"/>
</dbReference>
<comment type="caution">
    <text evidence="1">The sequence shown here is derived from an EMBL/GenBank/DDBJ whole genome shotgun (WGS) entry which is preliminary data.</text>
</comment>
<organism evidence="1 2">
    <name type="scientific">Triparma strigata</name>
    <dbReference type="NCBI Taxonomy" id="1606541"/>
    <lineage>
        <taxon>Eukaryota</taxon>
        <taxon>Sar</taxon>
        <taxon>Stramenopiles</taxon>
        <taxon>Ochrophyta</taxon>
        <taxon>Bolidophyceae</taxon>
        <taxon>Parmales</taxon>
        <taxon>Triparmaceae</taxon>
        <taxon>Triparma</taxon>
    </lineage>
</organism>
<dbReference type="Proteomes" id="UP001165085">
    <property type="component" value="Unassembled WGS sequence"/>
</dbReference>
<name>A0A9W7A848_9STRA</name>
<reference evidence="2" key="1">
    <citation type="journal article" date="2023" name="Commun. Biol.">
        <title>Genome analysis of Parmales, the sister group of diatoms, reveals the evolutionary specialization of diatoms from phago-mixotrophs to photoautotrophs.</title>
        <authorList>
            <person name="Ban H."/>
            <person name="Sato S."/>
            <person name="Yoshikawa S."/>
            <person name="Yamada K."/>
            <person name="Nakamura Y."/>
            <person name="Ichinomiya M."/>
            <person name="Sato N."/>
            <person name="Blanc-Mathieu R."/>
            <person name="Endo H."/>
            <person name="Kuwata A."/>
            <person name="Ogata H."/>
        </authorList>
    </citation>
    <scope>NUCLEOTIDE SEQUENCE [LARGE SCALE GENOMIC DNA]</scope>
    <source>
        <strain evidence="2">NIES 3701</strain>
    </source>
</reference>
<gene>
    <name evidence="1" type="ORF">TrST_g9543</name>
</gene>
<accession>A0A9W7A848</accession>